<name>A0A2V3WAU2_9BACI</name>
<keyword evidence="6" id="KW-1185">Reference proteome</keyword>
<proteinExistence type="predicted"/>
<evidence type="ECO:0000256" key="2">
    <source>
        <dbReference type="ARBA" id="ARBA00023125"/>
    </source>
</evidence>
<dbReference type="Gene3D" id="1.10.357.10">
    <property type="entry name" value="Tetracycline Repressor, domain 2"/>
    <property type="match status" value="1"/>
</dbReference>
<dbReference type="PRINTS" id="PR00455">
    <property type="entry name" value="HTHTETR"/>
</dbReference>
<dbReference type="AlphaFoldDB" id="A0A2V3WAU2"/>
<dbReference type="Proteomes" id="UP000247978">
    <property type="component" value="Unassembled WGS sequence"/>
</dbReference>
<accession>A0A2V3WAU2</accession>
<dbReference type="Pfam" id="PF00440">
    <property type="entry name" value="TetR_N"/>
    <property type="match status" value="1"/>
</dbReference>
<dbReference type="EMBL" id="QJJQ01000001">
    <property type="protein sequence ID" value="PXW90646.1"/>
    <property type="molecule type" value="Genomic_DNA"/>
</dbReference>
<sequence>MPLHDPDQKTKQYILETATRLFSEKGFENVKVEDVVKEVGVTRGAFYHYFKSREELISSVMYKSFNESNPFILAQKQEGLNALEKLRFLFKLDLRPRLDMSDSLRIEMKKLADNPVIFKNELLTQVNVVAPYIEKLLLEGNEDGSITVKYPKQVSQIISMLIASWLSPFAFPVPYQEFANKVSFFEQLGNVLGVPFMDKEMKEIFLEIGKQEFKR</sequence>
<dbReference type="RefSeq" id="WP_110393888.1">
    <property type="nucleotide sequence ID" value="NZ_JBHUHB010000001.1"/>
</dbReference>
<dbReference type="PANTHER" id="PTHR43479:SF11">
    <property type="entry name" value="ACREF_ENVCD OPERON REPRESSOR-RELATED"/>
    <property type="match status" value="1"/>
</dbReference>
<feature type="DNA-binding region" description="H-T-H motif" evidence="3">
    <location>
        <begin position="31"/>
        <end position="50"/>
    </location>
</feature>
<organism evidence="5 6">
    <name type="scientific">Pseudogracilibacillus auburnensis</name>
    <dbReference type="NCBI Taxonomy" id="1494959"/>
    <lineage>
        <taxon>Bacteria</taxon>
        <taxon>Bacillati</taxon>
        <taxon>Bacillota</taxon>
        <taxon>Bacilli</taxon>
        <taxon>Bacillales</taxon>
        <taxon>Bacillaceae</taxon>
        <taxon>Pseudogracilibacillus</taxon>
    </lineage>
</organism>
<dbReference type="GO" id="GO:0003677">
    <property type="term" value="F:DNA binding"/>
    <property type="evidence" value="ECO:0007669"/>
    <property type="project" value="UniProtKB-UniRule"/>
</dbReference>
<protein>
    <submittedName>
        <fullName evidence="5">TetR family transcriptional regulator</fullName>
    </submittedName>
</protein>
<dbReference type="InterPro" id="IPR050624">
    <property type="entry name" value="HTH-type_Tx_Regulator"/>
</dbReference>
<comment type="caution">
    <text evidence="5">The sequence shown here is derived from an EMBL/GenBank/DDBJ whole genome shotgun (WGS) entry which is preliminary data.</text>
</comment>
<keyword evidence="2 3" id="KW-0238">DNA-binding</keyword>
<dbReference type="SUPFAM" id="SSF46689">
    <property type="entry name" value="Homeodomain-like"/>
    <property type="match status" value="1"/>
</dbReference>
<evidence type="ECO:0000259" key="4">
    <source>
        <dbReference type="PROSITE" id="PS50977"/>
    </source>
</evidence>
<evidence type="ECO:0000313" key="5">
    <source>
        <dbReference type="EMBL" id="PXW90646.1"/>
    </source>
</evidence>
<evidence type="ECO:0000256" key="1">
    <source>
        <dbReference type="ARBA" id="ARBA00022491"/>
    </source>
</evidence>
<feature type="domain" description="HTH tetR-type" evidence="4">
    <location>
        <begin position="8"/>
        <end position="68"/>
    </location>
</feature>
<evidence type="ECO:0000256" key="3">
    <source>
        <dbReference type="PROSITE-ProRule" id="PRU00335"/>
    </source>
</evidence>
<dbReference type="OrthoDB" id="9814200at2"/>
<reference evidence="5 6" key="1">
    <citation type="submission" date="2018-05" db="EMBL/GenBank/DDBJ databases">
        <title>Genomic Encyclopedia of Type Strains, Phase IV (KMG-IV): sequencing the most valuable type-strain genomes for metagenomic binning, comparative biology and taxonomic classification.</title>
        <authorList>
            <person name="Goeker M."/>
        </authorList>
    </citation>
    <scope>NUCLEOTIDE SEQUENCE [LARGE SCALE GENOMIC DNA]</scope>
    <source>
        <strain evidence="5 6">DSM 28556</strain>
    </source>
</reference>
<dbReference type="PROSITE" id="PS50977">
    <property type="entry name" value="HTH_TETR_2"/>
    <property type="match status" value="1"/>
</dbReference>
<dbReference type="PANTHER" id="PTHR43479">
    <property type="entry name" value="ACREF/ENVCD OPERON REPRESSOR-RELATED"/>
    <property type="match status" value="1"/>
</dbReference>
<dbReference type="InterPro" id="IPR001647">
    <property type="entry name" value="HTH_TetR"/>
</dbReference>
<gene>
    <name evidence="5" type="ORF">DFR56_101560</name>
</gene>
<evidence type="ECO:0000313" key="6">
    <source>
        <dbReference type="Proteomes" id="UP000247978"/>
    </source>
</evidence>
<dbReference type="InterPro" id="IPR009057">
    <property type="entry name" value="Homeodomain-like_sf"/>
</dbReference>
<keyword evidence="1" id="KW-0678">Repressor</keyword>